<sequence>MNAFQIFPPTRWNCATYGRAAVQRLRRPNAQKLPHRPPWVVQGLYLAEDEQESEAELFNPDGSATRKQRLKAFKALMGAGVITLVTIWAAATWLFGSLYKAEYRVDNLTVLVANYDNGIFGQALLSSIQTVGSGPTIPTFIHTNMTVEEVKEKVWAGDVWGALWANAGQSEAFNTSLADAATAETYNPANAYIYTGIQSRYFTVFQSYLYPVFLETTGIASGIVTTAAAGLTLDRQNLSPAQLKVLGHPASSTFYNPAPFTFTVRVLVNTVGIVIPMLLQFFFLMGLNGIFTGFGIHRSTSAATLLKIKYPVKIVWTLITGLSSASFAYIFAEGWDMPAKNFIALWALSWVYCLISFSTFAFLIAVVPIAFLSSFVFPIVMTSVAATVFPIEVQNAFYRISYMFPSHAYWNAAITIYANGAYHKLHIYLPILAAWLVVGELAQCFAEYTTAKKSWKKQEEAEH</sequence>
<gene>
    <name evidence="1" type="ORF">QFC20_000403</name>
</gene>
<evidence type="ECO:0000313" key="1">
    <source>
        <dbReference type="EMBL" id="KAJ9117258.1"/>
    </source>
</evidence>
<evidence type="ECO:0000313" key="2">
    <source>
        <dbReference type="Proteomes" id="UP001230649"/>
    </source>
</evidence>
<accession>A0ACC2X0K6</accession>
<protein>
    <submittedName>
        <fullName evidence="1">Uncharacterized protein</fullName>
    </submittedName>
</protein>
<comment type="caution">
    <text evidence="1">The sequence shown here is derived from an EMBL/GenBank/DDBJ whole genome shotgun (WGS) entry which is preliminary data.</text>
</comment>
<proteinExistence type="predicted"/>
<dbReference type="EMBL" id="JASBWS010000002">
    <property type="protein sequence ID" value="KAJ9117258.1"/>
    <property type="molecule type" value="Genomic_DNA"/>
</dbReference>
<name>A0ACC2X0K6_9TREE</name>
<dbReference type="Proteomes" id="UP001230649">
    <property type="component" value="Unassembled WGS sequence"/>
</dbReference>
<reference evidence="1" key="1">
    <citation type="submission" date="2023-04" db="EMBL/GenBank/DDBJ databases">
        <title>Draft Genome sequencing of Naganishia species isolated from polar environments using Oxford Nanopore Technology.</title>
        <authorList>
            <person name="Leo P."/>
            <person name="Venkateswaran K."/>
        </authorList>
    </citation>
    <scope>NUCLEOTIDE SEQUENCE</scope>
    <source>
        <strain evidence="1">MNA-CCFEE 5262</strain>
    </source>
</reference>
<keyword evidence="2" id="KW-1185">Reference proteome</keyword>
<organism evidence="1 2">
    <name type="scientific">Naganishia adeliensis</name>
    <dbReference type="NCBI Taxonomy" id="92952"/>
    <lineage>
        <taxon>Eukaryota</taxon>
        <taxon>Fungi</taxon>
        <taxon>Dikarya</taxon>
        <taxon>Basidiomycota</taxon>
        <taxon>Agaricomycotina</taxon>
        <taxon>Tremellomycetes</taxon>
        <taxon>Filobasidiales</taxon>
        <taxon>Filobasidiaceae</taxon>
        <taxon>Naganishia</taxon>
    </lineage>
</organism>